<evidence type="ECO:0000256" key="13">
    <source>
        <dbReference type="ARBA" id="ARBA00022840"/>
    </source>
</evidence>
<dbReference type="GO" id="GO:0006281">
    <property type="term" value="P:DNA repair"/>
    <property type="evidence" value="ECO:0007669"/>
    <property type="project" value="InterPro"/>
</dbReference>
<dbReference type="GeneID" id="19168896"/>
<evidence type="ECO:0000256" key="9">
    <source>
        <dbReference type="ARBA" id="ARBA00022679"/>
    </source>
</evidence>
<dbReference type="STRING" id="1182542.W9Y4F6"/>
<keyword evidence="12 20" id="KW-0418">Kinase</keyword>
<evidence type="ECO:0000313" key="24">
    <source>
        <dbReference type="EMBL" id="EXJ84111.1"/>
    </source>
</evidence>
<accession>W9Y4F6</accession>
<comment type="subcellular location">
    <subcellularLocation>
        <location evidence="2 20">Chromosome</location>
        <location evidence="2 20">Telomere</location>
    </subcellularLocation>
    <subcellularLocation>
        <location evidence="1 20">Nucleus</location>
    </subcellularLocation>
</comment>
<dbReference type="InterPro" id="IPR018936">
    <property type="entry name" value="PI3/4_kinase_CS"/>
</dbReference>
<proteinExistence type="inferred from homology"/>
<evidence type="ECO:0000256" key="5">
    <source>
        <dbReference type="ARBA" id="ARBA00012513"/>
    </source>
</evidence>
<evidence type="ECO:0000256" key="17">
    <source>
        <dbReference type="ARBA" id="ARBA00025079"/>
    </source>
</evidence>
<evidence type="ECO:0000256" key="20">
    <source>
        <dbReference type="RuleBase" id="RU365027"/>
    </source>
</evidence>
<dbReference type="GO" id="GO:0035556">
    <property type="term" value="P:intracellular signal transduction"/>
    <property type="evidence" value="ECO:0007669"/>
    <property type="project" value="UniProtKB-ARBA"/>
</dbReference>
<evidence type="ECO:0000256" key="7">
    <source>
        <dbReference type="ARBA" id="ARBA00022454"/>
    </source>
</evidence>
<organism evidence="24 25">
    <name type="scientific">Capronia epimyces CBS 606.96</name>
    <dbReference type="NCBI Taxonomy" id="1182542"/>
    <lineage>
        <taxon>Eukaryota</taxon>
        <taxon>Fungi</taxon>
        <taxon>Dikarya</taxon>
        <taxon>Ascomycota</taxon>
        <taxon>Pezizomycotina</taxon>
        <taxon>Eurotiomycetes</taxon>
        <taxon>Chaetothyriomycetidae</taxon>
        <taxon>Chaetothyriales</taxon>
        <taxon>Herpotrichiellaceae</taxon>
        <taxon>Capronia</taxon>
    </lineage>
</organism>
<evidence type="ECO:0000256" key="1">
    <source>
        <dbReference type="ARBA" id="ARBA00004123"/>
    </source>
</evidence>
<feature type="domain" description="PI3K/PI4K catalytic" evidence="21">
    <location>
        <begin position="2552"/>
        <end position="2864"/>
    </location>
</feature>
<dbReference type="PROSITE" id="PS51189">
    <property type="entry name" value="FAT"/>
    <property type="match status" value="1"/>
</dbReference>
<dbReference type="Pfam" id="PF11640">
    <property type="entry name" value="TAN"/>
    <property type="match status" value="1"/>
</dbReference>
<dbReference type="Pfam" id="PF23593">
    <property type="entry name" value="HEAT_ATR"/>
    <property type="match status" value="1"/>
</dbReference>
<keyword evidence="9 20" id="KW-0808">Transferase</keyword>
<dbReference type="Gene3D" id="3.30.1010.10">
    <property type="entry name" value="Phosphatidylinositol 3-kinase Catalytic Subunit, Chain A, domain 4"/>
    <property type="match status" value="1"/>
</dbReference>
<gene>
    <name evidence="24" type="ORF">A1O3_04778</name>
</gene>
<dbReference type="FunFam" id="3.30.1010.10:FF:000019">
    <property type="entry name" value="Serine/threonine-protein kinase Tel1"/>
    <property type="match status" value="1"/>
</dbReference>
<keyword evidence="10 20" id="KW-0547">Nucleotide-binding</keyword>
<dbReference type="InterPro" id="IPR000403">
    <property type="entry name" value="PI3/4_kinase_cat_dom"/>
</dbReference>
<evidence type="ECO:0000256" key="8">
    <source>
        <dbReference type="ARBA" id="ARBA00022527"/>
    </source>
</evidence>
<comment type="subunit">
    <text evidence="4">Associates with DNA double-strand breaks.</text>
</comment>
<dbReference type="InterPro" id="IPR014009">
    <property type="entry name" value="PIK_FAT"/>
</dbReference>
<dbReference type="eggNOG" id="KOG0892">
    <property type="taxonomic scope" value="Eukaryota"/>
</dbReference>
<reference evidence="24 25" key="1">
    <citation type="submission" date="2013-03" db="EMBL/GenBank/DDBJ databases">
        <title>The Genome Sequence of Capronia epimyces CBS 606.96.</title>
        <authorList>
            <consortium name="The Broad Institute Genomics Platform"/>
            <person name="Cuomo C."/>
            <person name="de Hoog S."/>
            <person name="Gorbushina A."/>
            <person name="Walker B."/>
            <person name="Young S.K."/>
            <person name="Zeng Q."/>
            <person name="Gargeya S."/>
            <person name="Fitzgerald M."/>
            <person name="Haas B."/>
            <person name="Abouelleil A."/>
            <person name="Allen A.W."/>
            <person name="Alvarado L."/>
            <person name="Arachchi H.M."/>
            <person name="Berlin A.M."/>
            <person name="Chapman S.B."/>
            <person name="Gainer-Dewar J."/>
            <person name="Goldberg J."/>
            <person name="Griggs A."/>
            <person name="Gujja S."/>
            <person name="Hansen M."/>
            <person name="Howarth C."/>
            <person name="Imamovic A."/>
            <person name="Ireland A."/>
            <person name="Larimer J."/>
            <person name="McCowan C."/>
            <person name="Murphy C."/>
            <person name="Pearson M."/>
            <person name="Poon T.W."/>
            <person name="Priest M."/>
            <person name="Roberts A."/>
            <person name="Saif S."/>
            <person name="Shea T."/>
            <person name="Sisk P."/>
            <person name="Sykes S."/>
            <person name="Wortman J."/>
            <person name="Nusbaum C."/>
            <person name="Birren B."/>
        </authorList>
    </citation>
    <scope>NUCLEOTIDE SEQUENCE [LARGE SCALE GENOMIC DNA]</scope>
    <source>
        <strain evidence="24 25">CBS 606.96</strain>
    </source>
</reference>
<dbReference type="CDD" id="cd05171">
    <property type="entry name" value="PIKKc_ATM"/>
    <property type="match status" value="1"/>
</dbReference>
<evidence type="ECO:0000313" key="25">
    <source>
        <dbReference type="Proteomes" id="UP000019478"/>
    </source>
</evidence>
<dbReference type="PROSITE" id="PS51190">
    <property type="entry name" value="FATC"/>
    <property type="match status" value="1"/>
</dbReference>
<feature type="domain" description="FAT" evidence="22">
    <location>
        <begin position="1846"/>
        <end position="2444"/>
    </location>
</feature>
<dbReference type="GO" id="GO:0004674">
    <property type="term" value="F:protein serine/threonine kinase activity"/>
    <property type="evidence" value="ECO:0007669"/>
    <property type="project" value="UniProtKB-KW"/>
</dbReference>
<keyword evidence="11 20" id="KW-0227">DNA damage</keyword>
<dbReference type="Pfam" id="PF02260">
    <property type="entry name" value="FATC"/>
    <property type="match status" value="1"/>
</dbReference>
<dbReference type="GO" id="GO:0005634">
    <property type="term" value="C:nucleus"/>
    <property type="evidence" value="ECO:0007669"/>
    <property type="project" value="UniProtKB-SubCell"/>
</dbReference>
<dbReference type="SMART" id="SM01342">
    <property type="entry name" value="TAN"/>
    <property type="match status" value="1"/>
</dbReference>
<evidence type="ECO:0000256" key="19">
    <source>
        <dbReference type="ARBA" id="ARBA00048679"/>
    </source>
</evidence>
<dbReference type="PANTHER" id="PTHR37079:SF4">
    <property type="entry name" value="SERINE_THREONINE-PROTEIN KINASE ATM"/>
    <property type="match status" value="1"/>
</dbReference>
<dbReference type="RefSeq" id="XP_007733096.1">
    <property type="nucleotide sequence ID" value="XM_007734906.1"/>
</dbReference>
<keyword evidence="25" id="KW-1185">Reference proteome</keyword>
<sequence length="2911" mass="325763">MADVSIVSAVARLEASSQDERNKGLDDLKRILSRVTASFQRKRGRPAHAHGEARSKGNEEDDFHVTFELLYKIVSKQKPAFLRAAKPTARNSATSRLEAAAAALRQAVEISTPFLRFKTALSVLDHIVDTLPTADGSWCEPLVNDYLKSFRILLDHAPHVEHMRRKQWQTYVDFALGALSSVLDDSVPEEDATHSQVTSTASSRYHLSVRVSQRSGRASGKDVASHAEEIILALKNLTSVTNAPIMTRASAIGHTMGEFLETAARAQEVAFEVLHDVTRSSLTEDVALTQNLLCDLMPAMRRLWSRSALLRERILGILFPCRHLFLSWVEPWPWRDIPSLKHFLNTLLNEYKGRNARDLLQFDDMQPVVAGEDGPMQGKQFKPVQDSARAVSCWMTLSVIASLLLASSRRVRPPINDDAAEDAPQKRQKVQVPLDEILQLAVEGVGQEKLIALQVVFFLLNEPRHIEQDSLQEVSKAVSDLSQEDGSIQTWVYLIFARLALCDDFTRQSPPLLWHQIWDAARRAISVTTTVRAACHMLEVTITLGLLPPAMNGTLVDNAIFGGGSSGPSSLTDTALTMFTTILRAGILDNQRHFEAFCVKIITWLSARWTLPSALDRLHNAQIAFHARPVYMYTLLVTMCGNPDSVQCGNDWSPSHQLWTLSLEASFRLDFLHYLLGIPQQTGHTESRRTPSTHQLDASTAARLVRAIMGLLAGRLKEFVVSWEAIHAERSVNIGGDIVDIVAMASIVSSAFWIRCGRAESEANPPTLWSESRKLVIDFILQETDSTSQYMAARICGYIVNLHRQLDRAEVEVDSDEYRSIIESALQLTRRFLPPGASAEPSDQDLSEWETIASPVSRRSQTSIVANVLRVDLPLCQDFAALLAKHTVELTTILQAVKSHRAFDPAAAAQVVDEIVALDPISLIAARGAVQDFLNLKTGITRVDAHRLLTRLAKLYLAEEAYERCESVQCFCLNVLRGLVDLWAPDDEDDDLAAVAFDIYEWFLNTVLGRNIASPKVLSTMVELLDVLMRVNPSYGGEDLPSPRTSLLKTLQVSDSSSKYRMTEKLSHIFEKYVLDQHEAIFDDIVENLPADPDNKEGIAVRLYTIAHLGSRWHTVLRRATYHLFETVANVPSTTSLARGCIDSTCKKLHIEHPSRLFKFFSPQIFYTWLSKETLSRMPFRAFGYDTLSEMARDNISELTGQIALRGFSHAEELTRLVGQDWNSLLIEEFAYVEAYTLSSETSLPNQDRLYDGSEKLVRKQLGADRYLQLLRSALPDIIARLIISLKDDRGIDKAFEKSQQTDVLAAWKEMASCSSQDVQLPLSQQPCFRARCLLDEVNYICLRLDLQPSELWSSALLVHVYRQLLDKARPAFGPLHICNIIRKLRIVVSLAGSIALAGYPLEMLLDNLRPYLTVFDCAEDAMGIYRYLLLHGAPHLRGRISFTAGLGVATFASLTGFIASPQDSTTQESHFLATMTKAQEFRDFLGQYLEAFDPHDATKDALVTFRQVVQDAKAISQAGNSALSTSEGSLLRALLSDRSSEHPLLSDLHFDLSIQILCRNFSLSADAQDDILGDDLEAARFSPTLISILKRLPLDEAFRIWAAQGIGRGYITRGLHLNINEILRAGQSMVSLTGHDLDAMASYTGIVRYLSDLLWKADFTTSTVAESTLQLIFSSLNPATEQALLDPAFDRNLVNGLRFHTFPCPPIRASSYLALEKGLDTPSSILLSDQPRKWAAVLLQRICQESADDPVLAFVDPLIAAIPDCVDILFPYAVHIALHSELHRAQAFKESLSQSFSQALCMEGQSTKQAQQLILRTILYLRECKIPNEDNNAQRNLWLDIDFGEAAIAAANCQMWHEALLFLELQNSQAQLQTGRSSRRSMNMTESVPLEVVSRIYENVDDPDFFYGKHEEFDLQSVVHKLTHEGASQKSLSFQSAMLDSQLRMSDQDSDFSTVAQRTASTLSTANMQGISEAVRQYYEGLGNMSQLTGERWDVLPRKEPVGYPTSVPDLLSGMLSTPNTAALGQELDRSLLEVVDLMTTELVDKDLTSKLLSHMAVLAEVKQTVGASTAKSLETIISAIEARNEKTKFAVFEKLSPILVGRESAFTAIRKNASLQTTLSVGFPEALLFEIRVARQSLQMASNYEVPQFGLNRTIYLTQLSQLAAEAGLKVDIAVQYDLARTFWAQNEVSASIGLLQNLKQRNDMAKQAISVTKADLLTDLGHKVAEARLEKPDEIIDGYLLPAFKELHGRVVGPEAGRVSHNFAAFCDMQLQDPDNLDDFTRISKIRDRKMRDIHELERMHRNGDERQQKQLKSHLTRAKEWFKLDDQEYERVSQNRQTLILQCLENYLLSMRASDEYPNDTLRFLALWLNQADSEAANKSVRKHLSTVPSYKFAPLVNQLSSRLLDIQDDFQQLLMELMFRICSDHPYHSLYQVFAASKSKASRADEVALSRNAAANKLADLVNKKSVSTTIWVAIHNCSISLYRVIQDKPSDKELRTGSKFQLRKLPSAQKLEQILSTSSVKVPPPTMNIPLRPDRDYSAVPVFSKFDPMISIAGGVSAPKIVTMIASDGSRHKMLLKGGNDDLRQDAIMEQVFEQVSNLLKDHRATRQRNLGIRTYKVIPLNTNAGIIEFVKDTVPLHDFLLPAHPRYFPKDYKPNRCRKEIAEAQNKPLDQRVRAYRTVVANFHPVMRFFFMEHFPDPDDWFYKRLNYSRSTAAVSILGHVLGLGDRHGHNILLDEKSGEVVHIDLGVAFEAGRVLPVPEVVPFRLTRDLVDGMGLTGVEGVFRRCCNFTLDALRRDQEAIMTILDVLRYDPLYTWSISPLRLQKMQENHAQADGPAATGILNPGDGAKRDAIGEPSEADRALTVVAKKLSKSLSVEATVNELIRQATDERNLAVLYCGWAAYA</sequence>
<comment type="caution">
    <text evidence="24">The sequence shown here is derived from an EMBL/GenBank/DDBJ whole genome shotgun (WGS) entry which is preliminary data.</text>
</comment>
<dbReference type="GO" id="GO:0005524">
    <property type="term" value="F:ATP binding"/>
    <property type="evidence" value="ECO:0007669"/>
    <property type="project" value="UniProtKB-KW"/>
</dbReference>
<evidence type="ECO:0000256" key="14">
    <source>
        <dbReference type="ARBA" id="ARBA00022853"/>
    </source>
</evidence>
<keyword evidence="14 20" id="KW-0156">Chromatin regulator</keyword>
<dbReference type="InterPro" id="IPR057564">
    <property type="entry name" value="HEAT_ATR"/>
</dbReference>
<dbReference type="GO" id="GO:0000781">
    <property type="term" value="C:chromosome, telomeric region"/>
    <property type="evidence" value="ECO:0007669"/>
    <property type="project" value="UniProtKB-SubCell"/>
</dbReference>
<evidence type="ECO:0000256" key="3">
    <source>
        <dbReference type="ARBA" id="ARBA00010769"/>
    </source>
</evidence>
<dbReference type="EMBL" id="AMGY01000004">
    <property type="protein sequence ID" value="EXJ84111.1"/>
    <property type="molecule type" value="Genomic_DNA"/>
</dbReference>
<evidence type="ECO:0000256" key="11">
    <source>
        <dbReference type="ARBA" id="ARBA00022763"/>
    </source>
</evidence>
<comment type="catalytic activity">
    <reaction evidence="19">
        <text>L-seryl-[protein] + ATP = O-phospho-L-seryl-[protein] + ADP + H(+)</text>
        <dbReference type="Rhea" id="RHEA:17989"/>
        <dbReference type="Rhea" id="RHEA-COMP:9863"/>
        <dbReference type="Rhea" id="RHEA-COMP:11604"/>
        <dbReference type="ChEBI" id="CHEBI:15378"/>
        <dbReference type="ChEBI" id="CHEBI:29999"/>
        <dbReference type="ChEBI" id="CHEBI:30616"/>
        <dbReference type="ChEBI" id="CHEBI:83421"/>
        <dbReference type="ChEBI" id="CHEBI:456216"/>
        <dbReference type="EC" id="2.7.11.1"/>
    </reaction>
</comment>
<dbReference type="HOGENOM" id="CLU_000178_8_2_1"/>
<dbReference type="InterPro" id="IPR011009">
    <property type="entry name" value="Kinase-like_dom_sf"/>
</dbReference>
<dbReference type="GO" id="GO:0106310">
    <property type="term" value="F:protein serine kinase activity"/>
    <property type="evidence" value="ECO:0007669"/>
    <property type="project" value="RHEA"/>
</dbReference>
<dbReference type="EC" id="2.7.11.1" evidence="5 20"/>
<dbReference type="SUPFAM" id="SSF56112">
    <property type="entry name" value="Protein kinase-like (PK-like)"/>
    <property type="match status" value="1"/>
</dbReference>
<evidence type="ECO:0000256" key="18">
    <source>
        <dbReference type="ARBA" id="ARBA00047899"/>
    </source>
</evidence>
<evidence type="ECO:0000256" key="12">
    <source>
        <dbReference type="ARBA" id="ARBA00022777"/>
    </source>
</evidence>
<dbReference type="InterPro" id="IPR038980">
    <property type="entry name" value="ATM_plant"/>
</dbReference>
<evidence type="ECO:0000256" key="15">
    <source>
        <dbReference type="ARBA" id="ARBA00022895"/>
    </source>
</evidence>
<evidence type="ECO:0000256" key="4">
    <source>
        <dbReference type="ARBA" id="ARBA00011370"/>
    </source>
</evidence>
<evidence type="ECO:0000256" key="16">
    <source>
        <dbReference type="ARBA" id="ARBA00023242"/>
    </source>
</evidence>
<evidence type="ECO:0000256" key="2">
    <source>
        <dbReference type="ARBA" id="ARBA00004574"/>
    </source>
</evidence>
<dbReference type="Gene3D" id="1.10.1070.11">
    <property type="entry name" value="Phosphatidylinositol 3-/4-kinase, catalytic domain"/>
    <property type="match status" value="1"/>
</dbReference>
<dbReference type="SMART" id="SM01343">
    <property type="entry name" value="FATC"/>
    <property type="match status" value="1"/>
</dbReference>
<evidence type="ECO:0000256" key="10">
    <source>
        <dbReference type="ARBA" id="ARBA00022741"/>
    </source>
</evidence>
<dbReference type="PANTHER" id="PTHR37079">
    <property type="entry name" value="SERINE/THREONINE-PROTEIN KINASE ATM"/>
    <property type="match status" value="1"/>
</dbReference>
<keyword evidence="16 20" id="KW-0539">Nucleus</keyword>
<evidence type="ECO:0000259" key="22">
    <source>
        <dbReference type="PROSITE" id="PS51189"/>
    </source>
</evidence>
<comment type="similarity">
    <text evidence="3 20">Belongs to the PI3/PI4-kinase family. ATM subfamily.</text>
</comment>
<dbReference type="Proteomes" id="UP000019478">
    <property type="component" value="Unassembled WGS sequence"/>
</dbReference>
<protein>
    <recommendedName>
        <fullName evidence="6 20">Serine/threonine-protein kinase Tel1</fullName>
        <ecNumber evidence="5 20">2.7.11.1</ecNumber>
    </recommendedName>
</protein>
<dbReference type="InterPro" id="IPR021668">
    <property type="entry name" value="TAN"/>
</dbReference>
<comment type="function">
    <text evidence="17 20">Serine/threonine protein kinase which activates checkpoint signaling upon genotoxic stresses such as ionizing radiation (IR), ultraviolet light (UV), or DNA replication stalling, thereby acting as a DNA damage sensor. Recognizes the substrate consensus sequence [ST]-Q. Phosphorylates histone H2A to form H2AS128ph (gamma-H2A) at sites of DNA damage, involved in the regulation of DNA damage response mechanism. Required for the control of telomere length and genome stability.</text>
</comment>
<dbReference type="PROSITE" id="PS50290">
    <property type="entry name" value="PI3_4_KINASE_3"/>
    <property type="match status" value="1"/>
</dbReference>
<keyword evidence="13 20" id="KW-0067">ATP-binding</keyword>
<dbReference type="GO" id="GO:0006325">
    <property type="term" value="P:chromatin organization"/>
    <property type="evidence" value="ECO:0007669"/>
    <property type="project" value="UniProtKB-KW"/>
</dbReference>
<feature type="domain" description="FATC" evidence="23">
    <location>
        <begin position="2879"/>
        <end position="2911"/>
    </location>
</feature>
<dbReference type="InterPro" id="IPR036940">
    <property type="entry name" value="PI3/4_kinase_cat_sf"/>
</dbReference>
<name>W9Y4F6_9EURO</name>
<evidence type="ECO:0000259" key="23">
    <source>
        <dbReference type="PROSITE" id="PS51190"/>
    </source>
</evidence>
<dbReference type="InterPro" id="IPR003152">
    <property type="entry name" value="FATC_dom"/>
</dbReference>
<keyword evidence="8 20" id="KW-0723">Serine/threonine-protein kinase</keyword>
<dbReference type="PROSITE" id="PS00916">
    <property type="entry name" value="PI3_4_KINASE_2"/>
    <property type="match status" value="1"/>
</dbReference>
<dbReference type="PROSITE" id="PS00915">
    <property type="entry name" value="PI3_4_KINASE_1"/>
    <property type="match status" value="1"/>
</dbReference>
<dbReference type="OrthoDB" id="381190at2759"/>
<keyword evidence="7 20" id="KW-0158">Chromosome</keyword>
<dbReference type="SMART" id="SM00146">
    <property type="entry name" value="PI3Kc"/>
    <property type="match status" value="1"/>
</dbReference>
<keyword evidence="15 20" id="KW-0779">Telomere</keyword>
<evidence type="ECO:0000259" key="21">
    <source>
        <dbReference type="PROSITE" id="PS50290"/>
    </source>
</evidence>
<comment type="catalytic activity">
    <reaction evidence="18 20">
        <text>L-threonyl-[protein] + ATP = O-phospho-L-threonyl-[protein] + ADP + H(+)</text>
        <dbReference type="Rhea" id="RHEA:46608"/>
        <dbReference type="Rhea" id="RHEA-COMP:11060"/>
        <dbReference type="Rhea" id="RHEA-COMP:11605"/>
        <dbReference type="ChEBI" id="CHEBI:15378"/>
        <dbReference type="ChEBI" id="CHEBI:30013"/>
        <dbReference type="ChEBI" id="CHEBI:30616"/>
        <dbReference type="ChEBI" id="CHEBI:61977"/>
        <dbReference type="ChEBI" id="CHEBI:456216"/>
        <dbReference type="EC" id="2.7.11.1"/>
    </reaction>
</comment>
<evidence type="ECO:0000256" key="6">
    <source>
        <dbReference type="ARBA" id="ARBA00014619"/>
    </source>
</evidence>
<dbReference type="InterPro" id="IPR044107">
    <property type="entry name" value="PIKKc_ATM"/>
</dbReference>
<dbReference type="Pfam" id="PF00454">
    <property type="entry name" value="PI3_PI4_kinase"/>
    <property type="match status" value="1"/>
</dbReference>